<dbReference type="Pfam" id="PF13976">
    <property type="entry name" value="gag_pre-integrs"/>
    <property type="match status" value="1"/>
</dbReference>
<dbReference type="InterPro" id="IPR013103">
    <property type="entry name" value="RVT_2"/>
</dbReference>
<dbReference type="InterPro" id="IPR054722">
    <property type="entry name" value="PolX-like_BBD"/>
</dbReference>
<dbReference type="InterPro" id="IPR025724">
    <property type="entry name" value="GAG-pre-integrase_dom"/>
</dbReference>
<evidence type="ECO:0000256" key="4">
    <source>
        <dbReference type="ARBA" id="ARBA00022801"/>
    </source>
</evidence>
<dbReference type="Pfam" id="PF22936">
    <property type="entry name" value="Pol_BBD"/>
    <property type="match status" value="1"/>
</dbReference>
<dbReference type="GO" id="GO:0004190">
    <property type="term" value="F:aspartic-type endopeptidase activity"/>
    <property type="evidence" value="ECO:0007669"/>
    <property type="project" value="UniProtKB-KW"/>
</dbReference>
<keyword evidence="1" id="KW-0645">Protease</keyword>
<evidence type="ECO:0000256" key="2">
    <source>
        <dbReference type="ARBA" id="ARBA00022723"/>
    </source>
</evidence>
<proteinExistence type="predicted"/>
<dbReference type="GO" id="GO:0006508">
    <property type="term" value="P:proteolysis"/>
    <property type="evidence" value="ECO:0007669"/>
    <property type="project" value="UniProtKB-KW"/>
</dbReference>
<dbReference type="CDD" id="cd09272">
    <property type="entry name" value="RNase_HI_RT_Ty1"/>
    <property type="match status" value="1"/>
</dbReference>
<dbReference type="InterPro" id="IPR036397">
    <property type="entry name" value="RNaseH_sf"/>
</dbReference>
<dbReference type="EMBL" id="BKCJ010006144">
    <property type="protein sequence ID" value="GEU70596.1"/>
    <property type="molecule type" value="Genomic_DNA"/>
</dbReference>
<sequence>MASSSAPQIDYALMVQHSSEYSPPKIGLVVLVFQKGDDPIDAINHMMSFLNAVVTSRYPATNNQLRTSSNPRQQATINNGRAKGQVLQEDELEFLADPGTTESSSNQTIITTNASYQADDLDAYDSDCDELNSAKIALMANLSHYGSDNLAEVNNQDNRANHLIHQEMQVPVTSEQSNILTQSNTEITKKESLEQKITLLKSDFQKVESRNIDRELTLEKQALGFQNPCYLKKAQQLKQKLYDGRIIEKSDAVAIPDTEETLMLAEESRSKMIEKQNDPKMTEKKVITKPINYAIINLLSIDFETQFVPQTELSAEQAFWSQYSVQTDEPNLSANTTIVEVPKEVPKFSLVNSCLKKLKFYLGSFDMRNTVSSPESAPTFTELFEINDLKAQAQAKDKVILKLKEKLHSLNGDVNERNVKREVEEIETLNIELDHKVTKLVAENEHLKQTYKQLYDSIKYSRVRSKEQCDDLINKVNLKSAGVSDLNASLQEKVLVITALKKQLNKFKGKAIHTEAVSLNLIDPELLKVDVAPLVLKLRKNRTTHIDYIRHTQEEAATLREIVERRTFTLVGNVCPLTRISTPTIVPPREPIPIVNSTDKPVVTLVVQIVLWYLDSGCSKHMTEDRSQLVNFVQKFLGMVKFGNDHVAKIMGYRDYHIGNMTISRVYYGEGLGHNLYSVGKFFDSDLEVAFRQHTYFISNLDGVDLLTGSRGNNLYTLSLQDIMASSPICLLSKASKTKSWLWHCRLSHMNFGAINHLARQGLVRGLPKLKFEKDYLCSACAMGKSTKKTHKPKSEDTNQEKLYLLHMDLCGPMRVESINGRKYILVIVDDYSRFTWVKFLRSKDETLDFIIKFLKMIQVRLKVSVRRIRTDNGTEFVNQTLRDSYEEVGISHETSVVRSSQQNGVVERRNHTLIEAAHMMLIYAQAPLFLWAEAVATACFTQNRSIIRLRHGKTPYELLHSKLPDLSFSMCLVLSAIQQMIVRIWTRRIVETIHVDFDELTAMASEQRTPEVIAPIAEVIPPVNADSTGSTSSTMVDQDAHSLSKTHTTTEIQSSVIPQDIRDDNLDMEIAHMGNDSLFGVPILEVTFAQSSSTASPQSNVQATHLMPHHNSKWTKDHLLNNIIGQLSRPVSTRLQLHEQALFCYYNAFLTSVEPKTYKEALNQFCWIEAMQEELNEFERLEVWELVPRPDQVMVITLKWIYKVKLDELGGILKNKARLVARGNRQEEGIDFEESFAPFARLEAIRIFLAYVAHKNMVVYKMDVKTVFLNGNLREEVYISQPDGFVDPDNLNHMYKLKKALYGWKQAPRAWYDMLSSFLLSQDFSKGSVDPTLFIRKNGNDLLLVQIYVDDIIFAASTLELCDLFANLMCSNFKMSMMGKISFFLGLQISQSPRGILINQSKYALESLKKYGFESCDPVDTPMVEKSKVDEDREGKAVDPSHYRGMIGTLLYLTASRPDLQFAICMCAWYQARSTEKHDCSVALTAFTDADHAGCQDTRRSTSGSVQFLGERLISWSSKRQKSAAISSTEAKYIALSGCCSQILWMRSKLSDYGLGFNKLPMYCDNKSAIALCCDNVQHFRSKHIDIRYHFIKE</sequence>
<comment type="caution">
    <text evidence="6">The sequence shown here is derived from an EMBL/GenBank/DDBJ whole genome shotgun (WGS) entry which is preliminary data.</text>
</comment>
<reference evidence="6" key="1">
    <citation type="journal article" date="2019" name="Sci. Rep.">
        <title>Draft genome of Tanacetum cinerariifolium, the natural source of mosquito coil.</title>
        <authorList>
            <person name="Yamashiro T."/>
            <person name="Shiraishi A."/>
            <person name="Satake H."/>
            <person name="Nakayama K."/>
        </authorList>
    </citation>
    <scope>NUCLEOTIDE SEQUENCE</scope>
</reference>
<evidence type="ECO:0000256" key="3">
    <source>
        <dbReference type="ARBA" id="ARBA00022750"/>
    </source>
</evidence>
<name>A0A6L2M9B4_TANCI</name>
<dbReference type="InterPro" id="IPR039537">
    <property type="entry name" value="Retrotran_Ty1/copia-like"/>
</dbReference>
<dbReference type="Gene3D" id="3.30.420.10">
    <property type="entry name" value="Ribonuclease H-like superfamily/Ribonuclease H"/>
    <property type="match status" value="1"/>
</dbReference>
<dbReference type="Pfam" id="PF07727">
    <property type="entry name" value="RVT_2"/>
    <property type="match status" value="1"/>
</dbReference>
<keyword evidence="4" id="KW-0378">Hydrolase</keyword>
<dbReference type="SUPFAM" id="SSF56672">
    <property type="entry name" value="DNA/RNA polymerases"/>
    <property type="match status" value="1"/>
</dbReference>
<keyword evidence="3" id="KW-0064">Aspartyl protease</keyword>
<dbReference type="InterPro" id="IPR001584">
    <property type="entry name" value="Integrase_cat-core"/>
</dbReference>
<dbReference type="PANTHER" id="PTHR42648:SF18">
    <property type="entry name" value="RETROTRANSPOSON, UNCLASSIFIED-LIKE PROTEIN"/>
    <property type="match status" value="1"/>
</dbReference>
<dbReference type="PROSITE" id="PS50994">
    <property type="entry name" value="INTEGRASE"/>
    <property type="match status" value="1"/>
</dbReference>
<keyword evidence="2" id="KW-0479">Metal-binding</keyword>
<dbReference type="GO" id="GO:0015074">
    <property type="term" value="P:DNA integration"/>
    <property type="evidence" value="ECO:0007669"/>
    <property type="project" value="InterPro"/>
</dbReference>
<dbReference type="GO" id="GO:0003676">
    <property type="term" value="F:nucleic acid binding"/>
    <property type="evidence" value="ECO:0007669"/>
    <property type="project" value="InterPro"/>
</dbReference>
<dbReference type="InterPro" id="IPR012337">
    <property type="entry name" value="RNaseH-like_sf"/>
</dbReference>
<feature type="domain" description="Integrase catalytic" evidence="5">
    <location>
        <begin position="789"/>
        <end position="964"/>
    </location>
</feature>
<dbReference type="PANTHER" id="PTHR42648">
    <property type="entry name" value="TRANSPOSASE, PUTATIVE-RELATED"/>
    <property type="match status" value="1"/>
</dbReference>
<gene>
    <name evidence="6" type="ORF">Tci_042574</name>
</gene>
<dbReference type="SUPFAM" id="SSF53098">
    <property type="entry name" value="Ribonuclease H-like"/>
    <property type="match status" value="1"/>
</dbReference>
<evidence type="ECO:0000313" key="6">
    <source>
        <dbReference type="EMBL" id="GEU70596.1"/>
    </source>
</evidence>
<dbReference type="InterPro" id="IPR043502">
    <property type="entry name" value="DNA/RNA_pol_sf"/>
</dbReference>
<dbReference type="GO" id="GO:0046872">
    <property type="term" value="F:metal ion binding"/>
    <property type="evidence" value="ECO:0007669"/>
    <property type="project" value="UniProtKB-KW"/>
</dbReference>
<organism evidence="6">
    <name type="scientific">Tanacetum cinerariifolium</name>
    <name type="common">Dalmatian daisy</name>
    <name type="synonym">Chrysanthemum cinerariifolium</name>
    <dbReference type="NCBI Taxonomy" id="118510"/>
    <lineage>
        <taxon>Eukaryota</taxon>
        <taxon>Viridiplantae</taxon>
        <taxon>Streptophyta</taxon>
        <taxon>Embryophyta</taxon>
        <taxon>Tracheophyta</taxon>
        <taxon>Spermatophyta</taxon>
        <taxon>Magnoliopsida</taxon>
        <taxon>eudicotyledons</taxon>
        <taxon>Gunneridae</taxon>
        <taxon>Pentapetalae</taxon>
        <taxon>asterids</taxon>
        <taxon>campanulids</taxon>
        <taxon>Asterales</taxon>
        <taxon>Asteraceae</taxon>
        <taxon>Asteroideae</taxon>
        <taxon>Anthemideae</taxon>
        <taxon>Anthemidinae</taxon>
        <taxon>Tanacetum</taxon>
    </lineage>
</organism>
<evidence type="ECO:0000256" key="1">
    <source>
        <dbReference type="ARBA" id="ARBA00022670"/>
    </source>
</evidence>
<evidence type="ECO:0000259" key="5">
    <source>
        <dbReference type="PROSITE" id="PS50994"/>
    </source>
</evidence>
<accession>A0A6L2M9B4</accession>
<dbReference type="Pfam" id="PF00665">
    <property type="entry name" value="rve"/>
    <property type="match status" value="1"/>
</dbReference>
<protein>
    <recommendedName>
        <fullName evidence="5">Integrase catalytic domain-containing protein</fullName>
    </recommendedName>
</protein>